<organism evidence="4 5">
    <name type="scientific">Candidatus Magasanikbacteria bacterium GW2011_GWC2_34_16</name>
    <dbReference type="NCBI Taxonomy" id="1619045"/>
    <lineage>
        <taxon>Bacteria</taxon>
        <taxon>Candidatus Magasanikiibacteriota</taxon>
    </lineage>
</organism>
<dbReference type="EMBL" id="LBPO01000002">
    <property type="protein sequence ID" value="KKP59464.1"/>
    <property type="molecule type" value="Genomic_DNA"/>
</dbReference>
<gene>
    <name evidence="4" type="ORF">UR53_C0002G0078</name>
</gene>
<sequence length="336" mass="38155">MKKAVFIVVVGILTLLLVYFLLYFFGGSNKFSQIVVKDFDSRASQYLNKLDGTPVLSTTTLGIVAVMVDNHPDARPQSGIAAARVVYEVPVEGNFTRFLAIYNTEDIVEKVGPVRSARPYYLDWLREYGDALYLHCGGSPDALSLIKKDSIFAANEFYWGDFYWRDQVRTAPHNLYTDSELWQKLWSNYGKDHGNQDWQGWKFGEISVTGTLPSKGVSITYASNFQVTWQYNIAVGQYSRLINNQPLTEPVLADNVVVQYVKMRSLDELDRKEITTIGSGDMRIWRDGVLIRGTWSKGDVTSRTRFFDNTNQEINLHSGVTWIQIVPESAKVEINS</sequence>
<feature type="domain" description="DUF3048" evidence="2">
    <location>
        <begin position="63"/>
        <end position="181"/>
    </location>
</feature>
<dbReference type="Pfam" id="PF17479">
    <property type="entry name" value="DUF3048_C"/>
    <property type="match status" value="1"/>
</dbReference>
<keyword evidence="1" id="KW-0812">Transmembrane</keyword>
<evidence type="ECO:0000313" key="5">
    <source>
        <dbReference type="Proteomes" id="UP000034927"/>
    </source>
</evidence>
<proteinExistence type="predicted"/>
<evidence type="ECO:0000259" key="2">
    <source>
        <dbReference type="Pfam" id="PF11258"/>
    </source>
</evidence>
<dbReference type="Pfam" id="PF11258">
    <property type="entry name" value="DUF3048"/>
    <property type="match status" value="1"/>
</dbReference>
<feature type="transmembrane region" description="Helical" evidence="1">
    <location>
        <begin position="6"/>
        <end position="25"/>
    </location>
</feature>
<evidence type="ECO:0000256" key="1">
    <source>
        <dbReference type="SAM" id="Phobius"/>
    </source>
</evidence>
<feature type="domain" description="DUF3048" evidence="3">
    <location>
        <begin position="217"/>
        <end position="323"/>
    </location>
</feature>
<dbReference type="InterPro" id="IPR035328">
    <property type="entry name" value="DUF3048_C"/>
</dbReference>
<accession>A0A0G0ARD8</accession>
<reference evidence="4 5" key="1">
    <citation type="journal article" date="2015" name="Nature">
        <title>rRNA introns, odd ribosomes, and small enigmatic genomes across a large radiation of phyla.</title>
        <authorList>
            <person name="Brown C.T."/>
            <person name="Hug L.A."/>
            <person name="Thomas B.C."/>
            <person name="Sharon I."/>
            <person name="Castelle C.J."/>
            <person name="Singh A."/>
            <person name="Wilkins M.J."/>
            <person name="Williams K.H."/>
            <person name="Banfield J.F."/>
        </authorList>
    </citation>
    <scope>NUCLEOTIDE SEQUENCE [LARGE SCALE GENOMIC DNA]</scope>
</reference>
<evidence type="ECO:0000259" key="3">
    <source>
        <dbReference type="Pfam" id="PF17479"/>
    </source>
</evidence>
<dbReference type="Proteomes" id="UP000034927">
    <property type="component" value="Unassembled WGS sequence"/>
</dbReference>
<dbReference type="Gene3D" id="3.50.90.10">
    <property type="entry name" value="YerB-like"/>
    <property type="match status" value="1"/>
</dbReference>
<keyword evidence="1" id="KW-1133">Transmembrane helix</keyword>
<dbReference type="InterPro" id="IPR023158">
    <property type="entry name" value="YerB-like_sf"/>
</dbReference>
<name>A0A0G0ARD8_9BACT</name>
<evidence type="ECO:0000313" key="4">
    <source>
        <dbReference type="EMBL" id="KKP59464.1"/>
    </source>
</evidence>
<dbReference type="AlphaFoldDB" id="A0A0G0ARD8"/>
<protein>
    <recommendedName>
        <fullName evidence="6">PT repeat-containing protein</fullName>
    </recommendedName>
</protein>
<comment type="caution">
    <text evidence="4">The sequence shown here is derived from an EMBL/GenBank/DDBJ whole genome shotgun (WGS) entry which is preliminary data.</text>
</comment>
<dbReference type="InterPro" id="IPR021416">
    <property type="entry name" value="DUF3048_N"/>
</dbReference>
<evidence type="ECO:0008006" key="6">
    <source>
        <dbReference type="Google" id="ProtNLM"/>
    </source>
</evidence>
<keyword evidence="1" id="KW-0472">Membrane</keyword>
<dbReference type="SUPFAM" id="SSF159774">
    <property type="entry name" value="YerB-like"/>
    <property type="match status" value="1"/>
</dbReference>